<keyword evidence="1" id="KW-0539">Nucleus</keyword>
<protein>
    <recommendedName>
        <fullName evidence="3">Zn(2)-C6 fungal-type domain-containing protein</fullName>
    </recommendedName>
</protein>
<feature type="domain" description="Zn(2)-C6 fungal-type" evidence="3">
    <location>
        <begin position="15"/>
        <end position="45"/>
    </location>
</feature>
<dbReference type="Gene3D" id="4.10.240.10">
    <property type="entry name" value="Zn(2)-C6 fungal-type DNA-binding domain"/>
    <property type="match status" value="1"/>
</dbReference>
<proteinExistence type="predicted"/>
<keyword evidence="5" id="KW-1185">Reference proteome</keyword>
<dbReference type="PROSITE" id="PS50048">
    <property type="entry name" value="ZN2_CY6_FUNGAL_2"/>
    <property type="match status" value="1"/>
</dbReference>
<evidence type="ECO:0000256" key="2">
    <source>
        <dbReference type="SAM" id="MobiDB-lite"/>
    </source>
</evidence>
<comment type="caution">
    <text evidence="4">The sequence shown here is derived from an EMBL/GenBank/DDBJ whole genome shotgun (WGS) entry which is preliminary data.</text>
</comment>
<reference evidence="4" key="1">
    <citation type="submission" date="2022-07" db="EMBL/GenBank/DDBJ databases">
        <title>Draft genome sequence of Zalerion maritima ATCC 34329, a (micro)plastics degrading marine fungus.</title>
        <authorList>
            <person name="Paco A."/>
            <person name="Goncalves M.F.M."/>
            <person name="Rocha-Santos T.A.P."/>
            <person name="Alves A."/>
        </authorList>
    </citation>
    <scope>NUCLEOTIDE SEQUENCE</scope>
    <source>
        <strain evidence="4">ATCC 34329</strain>
    </source>
</reference>
<dbReference type="CDD" id="cd00067">
    <property type="entry name" value="GAL4"/>
    <property type="match status" value="1"/>
</dbReference>
<gene>
    <name evidence="4" type="ORF">MKZ38_000460</name>
</gene>
<dbReference type="InterPro" id="IPR036864">
    <property type="entry name" value="Zn2-C6_fun-type_DNA-bd_sf"/>
</dbReference>
<evidence type="ECO:0000313" key="4">
    <source>
        <dbReference type="EMBL" id="KAJ2906724.1"/>
    </source>
</evidence>
<sequence>MTSGSRRPHTKSRNGCAQCKARRVRCNCVGPICSNCRRRKEQCSFLAASSDGEQQWHQRVVSPASTTNTACSRPSGPGNTLTQVSLSVYPLPPHPFSDERPPSWLAGTAAAAPVQQPEGDMPATTAQPSSKPGPPQEPGYQPPEQAPVACNIPMEISVFPSNRTPEQHTLLLHFLQNTASSLILAPSLTSPQRWHTKIYWPAVLASHPYVLESVVSLSALHMCHLEPPDTSGYYSAACSNFLLASKGFRQTVASVDDSNWLPTLLFSVSVLVYHFYIPFAGQGRVPQNPVPESTKDFNPLEVLFILRTAGSLLNNIGPLLLKAGLVVDDPNSPWIRSEHSGPRMASWDEEMNDDIVASNSQRFNSLMNIITESSISDKEKAESFDALSHLRKWAHRIHGQPRTWKDFQMWPQKVLPGFLQQIALRRRPALALLNQWCLIMKQGPDPWYLTPWLDKVSSTVTPSAQNEDSCP</sequence>
<dbReference type="SUPFAM" id="SSF57701">
    <property type="entry name" value="Zn2/Cys6 DNA-binding domain"/>
    <property type="match status" value="1"/>
</dbReference>
<dbReference type="Proteomes" id="UP001201980">
    <property type="component" value="Unassembled WGS sequence"/>
</dbReference>
<dbReference type="AlphaFoldDB" id="A0AAD5WY89"/>
<dbReference type="GO" id="GO:0008270">
    <property type="term" value="F:zinc ion binding"/>
    <property type="evidence" value="ECO:0007669"/>
    <property type="project" value="InterPro"/>
</dbReference>
<dbReference type="PROSITE" id="PS00463">
    <property type="entry name" value="ZN2_CY6_FUNGAL_1"/>
    <property type="match status" value="1"/>
</dbReference>
<name>A0AAD5WY89_9PEZI</name>
<dbReference type="SMART" id="SM00066">
    <property type="entry name" value="GAL4"/>
    <property type="match status" value="1"/>
</dbReference>
<accession>A0AAD5WY89</accession>
<dbReference type="InterPro" id="IPR001138">
    <property type="entry name" value="Zn2Cys6_DnaBD"/>
</dbReference>
<evidence type="ECO:0000256" key="1">
    <source>
        <dbReference type="ARBA" id="ARBA00023242"/>
    </source>
</evidence>
<dbReference type="PANTHER" id="PTHR47784">
    <property type="entry name" value="STEROL UPTAKE CONTROL PROTEIN 2"/>
    <property type="match status" value="1"/>
</dbReference>
<feature type="region of interest" description="Disordered" evidence="2">
    <location>
        <begin position="109"/>
        <end position="147"/>
    </location>
</feature>
<organism evidence="4 5">
    <name type="scientific">Zalerion maritima</name>
    <dbReference type="NCBI Taxonomy" id="339359"/>
    <lineage>
        <taxon>Eukaryota</taxon>
        <taxon>Fungi</taxon>
        <taxon>Dikarya</taxon>
        <taxon>Ascomycota</taxon>
        <taxon>Pezizomycotina</taxon>
        <taxon>Sordariomycetes</taxon>
        <taxon>Lulworthiomycetidae</taxon>
        <taxon>Lulworthiales</taxon>
        <taxon>Lulworthiaceae</taxon>
        <taxon>Zalerion</taxon>
    </lineage>
</organism>
<evidence type="ECO:0000313" key="5">
    <source>
        <dbReference type="Proteomes" id="UP001201980"/>
    </source>
</evidence>
<dbReference type="InterPro" id="IPR053157">
    <property type="entry name" value="Sterol_Uptake_Regulator"/>
</dbReference>
<dbReference type="GO" id="GO:0001228">
    <property type="term" value="F:DNA-binding transcription activator activity, RNA polymerase II-specific"/>
    <property type="evidence" value="ECO:0007669"/>
    <property type="project" value="TreeGrafter"/>
</dbReference>
<dbReference type="PANTHER" id="PTHR47784:SF5">
    <property type="entry name" value="STEROL UPTAKE CONTROL PROTEIN 2"/>
    <property type="match status" value="1"/>
</dbReference>
<dbReference type="EMBL" id="JAKWBI020000010">
    <property type="protein sequence ID" value="KAJ2906724.1"/>
    <property type="molecule type" value="Genomic_DNA"/>
</dbReference>
<feature type="compositionally biased region" description="Pro residues" evidence="2">
    <location>
        <begin position="131"/>
        <end position="145"/>
    </location>
</feature>
<evidence type="ECO:0000259" key="3">
    <source>
        <dbReference type="PROSITE" id="PS50048"/>
    </source>
</evidence>